<evidence type="ECO:0000313" key="4">
    <source>
        <dbReference type="Proteomes" id="UP000006727"/>
    </source>
</evidence>
<dbReference type="InParanoid" id="A0A7I4C3E9"/>
<accession>A0A7I4C3E9</accession>
<protein>
    <submittedName>
        <fullName evidence="3">Uncharacterized protein</fullName>
    </submittedName>
</protein>
<name>A0A7I4C3E9_PHYPA</name>
<feature type="compositionally biased region" description="Basic and acidic residues" evidence="1">
    <location>
        <begin position="358"/>
        <end position="375"/>
    </location>
</feature>
<evidence type="ECO:0000256" key="1">
    <source>
        <dbReference type="SAM" id="MobiDB-lite"/>
    </source>
</evidence>
<dbReference type="AlphaFoldDB" id="A0A7I4C3E9"/>
<evidence type="ECO:0000256" key="2">
    <source>
        <dbReference type="SAM" id="Phobius"/>
    </source>
</evidence>
<reference evidence="3" key="3">
    <citation type="submission" date="2020-12" db="UniProtKB">
        <authorList>
            <consortium name="EnsemblPlants"/>
        </authorList>
    </citation>
    <scope>IDENTIFICATION</scope>
</reference>
<feature type="region of interest" description="Disordered" evidence="1">
    <location>
        <begin position="292"/>
        <end position="315"/>
    </location>
</feature>
<feature type="compositionally biased region" description="Basic and acidic residues" evidence="1">
    <location>
        <begin position="327"/>
        <end position="347"/>
    </location>
</feature>
<reference evidence="3 4" key="2">
    <citation type="journal article" date="2018" name="Plant J.">
        <title>The Physcomitrella patens chromosome-scale assembly reveals moss genome structure and evolution.</title>
        <authorList>
            <person name="Lang D."/>
            <person name="Ullrich K.K."/>
            <person name="Murat F."/>
            <person name="Fuchs J."/>
            <person name="Jenkins J."/>
            <person name="Haas F.B."/>
            <person name="Piednoel M."/>
            <person name="Gundlach H."/>
            <person name="Van Bel M."/>
            <person name="Meyberg R."/>
            <person name="Vives C."/>
            <person name="Morata J."/>
            <person name="Symeonidi A."/>
            <person name="Hiss M."/>
            <person name="Muchero W."/>
            <person name="Kamisugi Y."/>
            <person name="Saleh O."/>
            <person name="Blanc G."/>
            <person name="Decker E.L."/>
            <person name="van Gessel N."/>
            <person name="Grimwood J."/>
            <person name="Hayes R.D."/>
            <person name="Graham S.W."/>
            <person name="Gunter L.E."/>
            <person name="McDaniel S.F."/>
            <person name="Hoernstein S.N.W."/>
            <person name="Larsson A."/>
            <person name="Li F.W."/>
            <person name="Perroud P.F."/>
            <person name="Phillips J."/>
            <person name="Ranjan P."/>
            <person name="Rokshar D.S."/>
            <person name="Rothfels C.J."/>
            <person name="Schneider L."/>
            <person name="Shu S."/>
            <person name="Stevenson D.W."/>
            <person name="Thummler F."/>
            <person name="Tillich M."/>
            <person name="Villarreal Aguilar J.C."/>
            <person name="Widiez T."/>
            <person name="Wong G.K."/>
            <person name="Wymore A."/>
            <person name="Zhang Y."/>
            <person name="Zimmer A.D."/>
            <person name="Quatrano R.S."/>
            <person name="Mayer K.F.X."/>
            <person name="Goodstein D."/>
            <person name="Casacuberta J.M."/>
            <person name="Vandepoele K."/>
            <person name="Reski R."/>
            <person name="Cuming A.C."/>
            <person name="Tuskan G.A."/>
            <person name="Maumus F."/>
            <person name="Salse J."/>
            <person name="Schmutz J."/>
            <person name="Rensing S.A."/>
        </authorList>
    </citation>
    <scope>NUCLEOTIDE SEQUENCE [LARGE SCALE GENOMIC DNA]</scope>
    <source>
        <strain evidence="3 4">cv. Gransden 2004</strain>
    </source>
</reference>
<evidence type="ECO:0000313" key="3">
    <source>
        <dbReference type="EnsemblPlants" id="Pp3c20_8250V3.3"/>
    </source>
</evidence>
<organism evidence="3 4">
    <name type="scientific">Physcomitrium patens</name>
    <name type="common">Spreading-leaved earth moss</name>
    <name type="synonym">Physcomitrella patens</name>
    <dbReference type="NCBI Taxonomy" id="3218"/>
    <lineage>
        <taxon>Eukaryota</taxon>
        <taxon>Viridiplantae</taxon>
        <taxon>Streptophyta</taxon>
        <taxon>Embryophyta</taxon>
        <taxon>Bryophyta</taxon>
        <taxon>Bryophytina</taxon>
        <taxon>Bryopsida</taxon>
        <taxon>Funariidae</taxon>
        <taxon>Funariales</taxon>
        <taxon>Funariaceae</taxon>
        <taxon>Physcomitrium</taxon>
    </lineage>
</organism>
<keyword evidence="2" id="KW-0472">Membrane</keyword>
<keyword evidence="2" id="KW-1133">Transmembrane helix</keyword>
<proteinExistence type="predicted"/>
<keyword evidence="2" id="KW-0812">Transmembrane</keyword>
<dbReference type="Proteomes" id="UP000006727">
    <property type="component" value="Chromosome 20"/>
</dbReference>
<feature type="region of interest" description="Disordered" evidence="1">
    <location>
        <begin position="327"/>
        <end position="408"/>
    </location>
</feature>
<feature type="compositionally biased region" description="Low complexity" evidence="1">
    <location>
        <begin position="376"/>
        <end position="391"/>
    </location>
</feature>
<dbReference type="Gramene" id="Pp3c20_8250V3.3">
    <property type="protein sequence ID" value="Pp3c20_8250V3.3"/>
    <property type="gene ID" value="Pp3c20_8250"/>
</dbReference>
<dbReference type="EnsemblPlants" id="Pp3c20_8250V3.3">
    <property type="protein sequence ID" value="Pp3c20_8250V3.3"/>
    <property type="gene ID" value="Pp3c20_8250"/>
</dbReference>
<sequence length="520" mass="56517">MVCVIRKHGNELVPTSSKWLQTLSVMVMGNRSEIASTPCGSASKCCKKNSCPVCIQAILKLLTTIFFVSLPLCQGNRHSAPPESAASGVPAAPDGSGAEAPSPSSSWRLIWRFGNPFHVLVSSKKIAEWFGVKCEDCPEDTVWGCYVTKSCWKVVMVNIGFVFVLVGLLLCLFFLGQIDDVLSYQRRLAEYESNYPTLAKLLISPLKSFHKGYVKAWERGYKSLEKRHGKKLWFAVLVMLPCKLLKVMWRIGQKCLQPTCGFCWSFTSTCKHCIKATGLFQSMFKKGGCMADPEGDARRAKETKKQAKLDAKKAKKQVMLEAIQDKKLAEEAANHDKTGAKEAKEERNDEEGEESYGDAEKGKKADKGKKEDKSEAFATPAASPSPSASSAPPSPPSPATPPWPVPPPGMSPGAMAPVAVPPQPLAYGAQTQYGAQYGTQFAAYEAFPGQAGYEAYNNPMYGAEQYGQGSYGVPAAAPGHEARALAAMSYGGAYPYSQQQQGAAPAPYAQQYMPQYGQYN</sequence>
<feature type="transmembrane region" description="Helical" evidence="2">
    <location>
        <begin position="155"/>
        <end position="176"/>
    </location>
</feature>
<feature type="compositionally biased region" description="Basic and acidic residues" evidence="1">
    <location>
        <begin position="295"/>
        <end position="312"/>
    </location>
</feature>
<feature type="compositionally biased region" description="Acidic residues" evidence="1">
    <location>
        <begin position="348"/>
        <end position="357"/>
    </location>
</feature>
<keyword evidence="4" id="KW-1185">Reference proteome</keyword>
<dbReference type="EMBL" id="ABEU02000020">
    <property type="status" value="NOT_ANNOTATED_CDS"/>
    <property type="molecule type" value="Genomic_DNA"/>
</dbReference>
<feature type="compositionally biased region" description="Pro residues" evidence="1">
    <location>
        <begin position="392"/>
        <end position="408"/>
    </location>
</feature>
<reference evidence="3 4" key="1">
    <citation type="journal article" date="2008" name="Science">
        <title>The Physcomitrella genome reveals evolutionary insights into the conquest of land by plants.</title>
        <authorList>
            <person name="Rensing S."/>
            <person name="Lang D."/>
            <person name="Zimmer A."/>
            <person name="Terry A."/>
            <person name="Salamov A."/>
            <person name="Shapiro H."/>
            <person name="Nishiyama T."/>
            <person name="Perroud P.-F."/>
            <person name="Lindquist E."/>
            <person name="Kamisugi Y."/>
            <person name="Tanahashi T."/>
            <person name="Sakakibara K."/>
            <person name="Fujita T."/>
            <person name="Oishi K."/>
            <person name="Shin-I T."/>
            <person name="Kuroki Y."/>
            <person name="Toyoda A."/>
            <person name="Suzuki Y."/>
            <person name="Hashimoto A."/>
            <person name="Yamaguchi K."/>
            <person name="Sugano A."/>
            <person name="Kohara Y."/>
            <person name="Fujiyama A."/>
            <person name="Anterola A."/>
            <person name="Aoki S."/>
            <person name="Ashton N."/>
            <person name="Barbazuk W.B."/>
            <person name="Barker E."/>
            <person name="Bennetzen J."/>
            <person name="Bezanilla M."/>
            <person name="Blankenship R."/>
            <person name="Cho S.H."/>
            <person name="Dutcher S."/>
            <person name="Estelle M."/>
            <person name="Fawcett J.A."/>
            <person name="Gundlach H."/>
            <person name="Hanada K."/>
            <person name="Heyl A."/>
            <person name="Hicks K.A."/>
            <person name="Hugh J."/>
            <person name="Lohr M."/>
            <person name="Mayer K."/>
            <person name="Melkozernov A."/>
            <person name="Murata T."/>
            <person name="Nelson D."/>
            <person name="Pils B."/>
            <person name="Prigge M."/>
            <person name="Reiss B."/>
            <person name="Renner T."/>
            <person name="Rombauts S."/>
            <person name="Rushton P."/>
            <person name="Sanderfoot A."/>
            <person name="Schween G."/>
            <person name="Shiu S.-H."/>
            <person name="Stueber K."/>
            <person name="Theodoulou F.L."/>
            <person name="Tu H."/>
            <person name="Van de Peer Y."/>
            <person name="Verrier P.J."/>
            <person name="Waters E."/>
            <person name="Wood A."/>
            <person name="Yang L."/>
            <person name="Cove D."/>
            <person name="Cuming A."/>
            <person name="Hasebe M."/>
            <person name="Lucas S."/>
            <person name="Mishler D.B."/>
            <person name="Reski R."/>
            <person name="Grigoriev I."/>
            <person name="Quatrano R.S."/>
            <person name="Boore J.L."/>
        </authorList>
    </citation>
    <scope>NUCLEOTIDE SEQUENCE [LARGE SCALE GENOMIC DNA]</scope>
    <source>
        <strain evidence="3 4">cv. Gransden 2004</strain>
    </source>
</reference>
<gene>
    <name evidence="3" type="primary">LOC112273189</name>
</gene>